<reference evidence="3 6" key="1">
    <citation type="journal article" date="2016" name="Nat. Biotechnol.">
        <title>Measurement of bacterial replication rates in microbial communities.</title>
        <authorList>
            <person name="Brown C.T."/>
            <person name="Olm M.R."/>
            <person name="Thomas B.C."/>
            <person name="Banfield J.F."/>
        </authorList>
    </citation>
    <scope>NUCLEOTIDE SEQUENCE [LARGE SCALE GENOMIC DNA]</scope>
    <source>
        <strain evidence="3">45_130</strain>
    </source>
</reference>
<reference evidence="7 8" key="2">
    <citation type="submission" date="2018-08" db="EMBL/GenBank/DDBJ databases">
        <title>A genome reference for cultivated species of the human gut microbiota.</title>
        <authorList>
            <person name="Zou Y."/>
            <person name="Xue W."/>
            <person name="Luo G."/>
        </authorList>
    </citation>
    <scope>NUCLEOTIDE SEQUENCE [LARGE SCALE GENOMIC DNA]</scope>
    <source>
        <strain evidence="5 8">AM17-44</strain>
        <strain evidence="4 7">AM23-23</strain>
    </source>
</reference>
<dbReference type="EMBL" id="MNQR01000014">
    <property type="protein sequence ID" value="OKZ11376.1"/>
    <property type="molecule type" value="Genomic_DNA"/>
</dbReference>
<gene>
    <name evidence="3" type="ORF">BHV76_04335</name>
    <name evidence="5" type="ORF">DW204_12910</name>
    <name evidence="4" type="ORF">DW653_15165</name>
    <name evidence="2" type="ORF">K8V40_04990</name>
</gene>
<sequence>MVREFKIRRTPFKVWLGVIIVIVAIVLMALHTENYWNLMPIVLPVLLLIDEQMTRILVQENGDIWLKRGFSGSIKAYGVRRIALRKKDSLLKGRITIYYTKGFINFDPADLKGFVACAKERNPHADYREE</sequence>
<feature type="transmembrane region" description="Helical" evidence="1">
    <location>
        <begin position="12"/>
        <end position="32"/>
    </location>
</feature>
<keyword evidence="1" id="KW-0472">Membrane</keyword>
<dbReference type="EMBL" id="QRJS01000041">
    <property type="protein sequence ID" value="RHH40645.1"/>
    <property type="molecule type" value="Genomic_DNA"/>
</dbReference>
<dbReference type="EMBL" id="QRHQ01000045">
    <property type="protein sequence ID" value="RHF86459.1"/>
    <property type="molecule type" value="Genomic_DNA"/>
</dbReference>
<dbReference type="Proteomes" id="UP000284998">
    <property type="component" value="Unassembled WGS sequence"/>
</dbReference>
<evidence type="ECO:0000313" key="7">
    <source>
        <dbReference type="Proteomes" id="UP000283485"/>
    </source>
</evidence>
<evidence type="ECO:0000313" key="8">
    <source>
        <dbReference type="Proteomes" id="UP000284998"/>
    </source>
</evidence>
<name>A0A1Q6GJV2_9BACT</name>
<dbReference type="RefSeq" id="WP_118212177.1">
    <property type="nucleotide sequence ID" value="NZ_CALUFF010000015.1"/>
</dbReference>
<comment type="caution">
    <text evidence="4">The sequence shown here is derived from an EMBL/GenBank/DDBJ whole genome shotgun (WGS) entry which is preliminary data.</text>
</comment>
<dbReference type="AlphaFoldDB" id="A0A1Q6GJV2"/>
<organism evidence="4 7">
    <name type="scientific">Phocaeicola plebeius</name>
    <dbReference type="NCBI Taxonomy" id="310297"/>
    <lineage>
        <taxon>Bacteria</taxon>
        <taxon>Pseudomonadati</taxon>
        <taxon>Bacteroidota</taxon>
        <taxon>Bacteroidia</taxon>
        <taxon>Bacteroidales</taxon>
        <taxon>Bacteroidaceae</taxon>
        <taxon>Phocaeicola</taxon>
    </lineage>
</organism>
<dbReference type="Proteomes" id="UP000186685">
    <property type="component" value="Unassembled WGS sequence"/>
</dbReference>
<evidence type="ECO:0000313" key="2">
    <source>
        <dbReference type="EMBL" id="HJF80991.1"/>
    </source>
</evidence>
<keyword evidence="1" id="KW-1133">Transmembrane helix</keyword>
<dbReference type="EMBL" id="DYWE01000055">
    <property type="protein sequence ID" value="HJF80991.1"/>
    <property type="molecule type" value="Genomic_DNA"/>
</dbReference>
<evidence type="ECO:0000313" key="4">
    <source>
        <dbReference type="EMBL" id="RHF86459.1"/>
    </source>
</evidence>
<reference evidence="2" key="3">
    <citation type="journal article" date="2021" name="PeerJ">
        <title>Extensive microbial diversity within the chicken gut microbiome revealed by metagenomics and culture.</title>
        <authorList>
            <person name="Gilroy R."/>
            <person name="Ravi A."/>
            <person name="Getino M."/>
            <person name="Pursley I."/>
            <person name="Horton D.L."/>
            <person name="Alikhan N.F."/>
            <person name="Baker D."/>
            <person name="Gharbi K."/>
            <person name="Hall N."/>
            <person name="Watson M."/>
            <person name="Adriaenssens E.M."/>
            <person name="Foster-Nyarko E."/>
            <person name="Jarju S."/>
            <person name="Secka A."/>
            <person name="Antonio M."/>
            <person name="Oren A."/>
            <person name="Chaudhuri R.R."/>
            <person name="La Ragione R."/>
            <person name="Hildebrand F."/>
            <person name="Pallen M.J."/>
        </authorList>
    </citation>
    <scope>NUCLEOTIDE SEQUENCE</scope>
    <source>
        <strain evidence="2">9794</strain>
    </source>
</reference>
<evidence type="ECO:0000256" key="1">
    <source>
        <dbReference type="SAM" id="Phobius"/>
    </source>
</evidence>
<accession>A0A1Q6GJV2</accession>
<evidence type="ECO:0000313" key="3">
    <source>
        <dbReference type="EMBL" id="OKZ11376.1"/>
    </source>
</evidence>
<dbReference type="Proteomes" id="UP000722357">
    <property type="component" value="Unassembled WGS sequence"/>
</dbReference>
<proteinExistence type="predicted"/>
<evidence type="ECO:0000313" key="5">
    <source>
        <dbReference type="EMBL" id="RHH40645.1"/>
    </source>
</evidence>
<dbReference type="Proteomes" id="UP000283485">
    <property type="component" value="Unassembled WGS sequence"/>
</dbReference>
<evidence type="ECO:0000313" key="6">
    <source>
        <dbReference type="Proteomes" id="UP000186685"/>
    </source>
</evidence>
<reference evidence="2" key="4">
    <citation type="submission" date="2021-09" db="EMBL/GenBank/DDBJ databases">
        <authorList>
            <person name="Gilroy R."/>
        </authorList>
    </citation>
    <scope>NUCLEOTIDE SEQUENCE</scope>
    <source>
        <strain evidence="2">9794</strain>
    </source>
</reference>
<keyword evidence="1" id="KW-0812">Transmembrane</keyword>
<evidence type="ECO:0008006" key="9">
    <source>
        <dbReference type="Google" id="ProtNLM"/>
    </source>
</evidence>
<protein>
    <recommendedName>
        <fullName evidence="9">PH domain-containing protein</fullName>
    </recommendedName>
</protein>